<dbReference type="AlphaFoldDB" id="A0AAX6IE96"/>
<feature type="compositionally biased region" description="Basic and acidic residues" evidence="3">
    <location>
        <begin position="12"/>
        <end position="22"/>
    </location>
</feature>
<keyword evidence="1" id="KW-0677">Repeat</keyword>
<dbReference type="SMART" id="SM00322">
    <property type="entry name" value="KH"/>
    <property type="match status" value="3"/>
</dbReference>
<evidence type="ECO:0000256" key="3">
    <source>
        <dbReference type="SAM" id="MobiDB-lite"/>
    </source>
</evidence>
<evidence type="ECO:0000256" key="2">
    <source>
        <dbReference type="PROSITE-ProRule" id="PRU00117"/>
    </source>
</evidence>
<protein>
    <submittedName>
        <fullName evidence="6">RNA-binding KH domain-containing protein isoform X1</fullName>
    </submittedName>
</protein>
<feature type="domain" description="K Homology" evidence="4">
    <location>
        <begin position="254"/>
        <end position="324"/>
    </location>
</feature>
<comment type="caution">
    <text evidence="6">The sequence shown here is derived from an EMBL/GenBank/DDBJ whole genome shotgun (WGS) entry which is preliminary data.</text>
</comment>
<evidence type="ECO:0000313" key="6">
    <source>
        <dbReference type="EMBL" id="KAJ6851566.1"/>
    </source>
</evidence>
<dbReference type="EMBL" id="JANAVB010035820">
    <property type="protein sequence ID" value="KAJ6804516.1"/>
    <property type="molecule type" value="Genomic_DNA"/>
</dbReference>
<dbReference type="EMBL" id="JANAVB010002199">
    <property type="protein sequence ID" value="KAJ6851566.1"/>
    <property type="molecule type" value="Genomic_DNA"/>
</dbReference>
<feature type="domain" description="K Homology" evidence="4">
    <location>
        <begin position="138"/>
        <end position="215"/>
    </location>
</feature>
<dbReference type="GO" id="GO:0003723">
    <property type="term" value="F:RNA binding"/>
    <property type="evidence" value="ECO:0007669"/>
    <property type="project" value="UniProtKB-UniRule"/>
</dbReference>
<evidence type="ECO:0000259" key="4">
    <source>
        <dbReference type="SMART" id="SM00322"/>
    </source>
</evidence>
<dbReference type="CDD" id="cd22460">
    <property type="entry name" value="KH-I_PEPPER_rpt2_like"/>
    <property type="match status" value="1"/>
</dbReference>
<accession>A0AAX6IE96</accession>
<evidence type="ECO:0000313" key="7">
    <source>
        <dbReference type="Proteomes" id="UP001140949"/>
    </source>
</evidence>
<organism evidence="6 7">
    <name type="scientific">Iris pallida</name>
    <name type="common">Sweet iris</name>
    <dbReference type="NCBI Taxonomy" id="29817"/>
    <lineage>
        <taxon>Eukaryota</taxon>
        <taxon>Viridiplantae</taxon>
        <taxon>Streptophyta</taxon>
        <taxon>Embryophyta</taxon>
        <taxon>Tracheophyta</taxon>
        <taxon>Spermatophyta</taxon>
        <taxon>Magnoliopsida</taxon>
        <taxon>Liliopsida</taxon>
        <taxon>Asparagales</taxon>
        <taxon>Iridaceae</taxon>
        <taxon>Iridoideae</taxon>
        <taxon>Irideae</taxon>
        <taxon>Iris</taxon>
    </lineage>
</organism>
<keyword evidence="2" id="KW-0694">RNA-binding</keyword>
<evidence type="ECO:0000313" key="5">
    <source>
        <dbReference type="EMBL" id="KAJ6804516.1"/>
    </source>
</evidence>
<dbReference type="PANTHER" id="PTHR10288">
    <property type="entry name" value="KH DOMAIN CONTAINING RNA BINDING PROTEIN"/>
    <property type="match status" value="1"/>
</dbReference>
<dbReference type="SUPFAM" id="SSF54791">
    <property type="entry name" value="Eukaryotic type KH-domain (KH-domain type I)"/>
    <property type="match status" value="3"/>
</dbReference>
<dbReference type="PROSITE" id="PS50084">
    <property type="entry name" value="KH_TYPE_1"/>
    <property type="match status" value="3"/>
</dbReference>
<evidence type="ECO:0000256" key="1">
    <source>
        <dbReference type="ARBA" id="ARBA00022737"/>
    </source>
</evidence>
<dbReference type="Gene3D" id="3.30.1370.10">
    <property type="entry name" value="K Homology domain, type 1"/>
    <property type="match status" value="3"/>
</dbReference>
<dbReference type="Pfam" id="PF00013">
    <property type="entry name" value="KH_1"/>
    <property type="match status" value="3"/>
</dbReference>
<feature type="region of interest" description="Disordered" evidence="3">
    <location>
        <begin position="1"/>
        <end position="39"/>
    </location>
</feature>
<keyword evidence="7" id="KW-1185">Reference proteome</keyword>
<dbReference type="InterPro" id="IPR004087">
    <property type="entry name" value="KH_dom"/>
</dbReference>
<feature type="domain" description="K Homology" evidence="4">
    <location>
        <begin position="43"/>
        <end position="115"/>
    </location>
</feature>
<reference evidence="6" key="1">
    <citation type="journal article" date="2023" name="GigaByte">
        <title>Genome assembly of the bearded iris, Iris pallida Lam.</title>
        <authorList>
            <person name="Bruccoleri R.E."/>
            <person name="Oakeley E.J."/>
            <person name="Faust A.M.E."/>
            <person name="Altorfer M."/>
            <person name="Dessus-Babus S."/>
            <person name="Burckhardt D."/>
            <person name="Oertli M."/>
            <person name="Naumann U."/>
            <person name="Petersen F."/>
            <person name="Wong J."/>
        </authorList>
    </citation>
    <scope>NUCLEOTIDE SEQUENCE</scope>
    <source>
        <strain evidence="6">GSM-AAB239-AS_SAM_17_03QT</strain>
    </source>
</reference>
<dbReference type="InterPro" id="IPR036612">
    <property type="entry name" value="KH_dom_type_1_sf"/>
</dbReference>
<dbReference type="InterPro" id="IPR004088">
    <property type="entry name" value="KH_dom_type_1"/>
</dbReference>
<reference evidence="6" key="2">
    <citation type="submission" date="2023-04" db="EMBL/GenBank/DDBJ databases">
        <authorList>
            <person name="Bruccoleri R.E."/>
            <person name="Oakeley E.J."/>
            <person name="Faust A.-M."/>
            <person name="Dessus-Babus S."/>
            <person name="Altorfer M."/>
            <person name="Burckhardt D."/>
            <person name="Oertli M."/>
            <person name="Naumann U."/>
            <person name="Petersen F."/>
            <person name="Wong J."/>
        </authorList>
    </citation>
    <scope>NUCLEOTIDE SEQUENCE</scope>
    <source>
        <strain evidence="6">GSM-AAB239-AS_SAM_17_03QT</strain>
        <tissue evidence="6">Leaf</tissue>
    </source>
</reference>
<proteinExistence type="predicted"/>
<name>A0AAX6IE96_IRIPA</name>
<dbReference type="Proteomes" id="UP001140949">
    <property type="component" value="Unassembled WGS sequence"/>
</dbReference>
<gene>
    <name evidence="5" type="ORF">M6B38_183630</name>
    <name evidence="6" type="ORF">M6B38_259655</name>
</gene>
<dbReference type="CDD" id="cd00105">
    <property type="entry name" value="KH-I"/>
    <property type="match status" value="1"/>
</dbReference>
<sequence>MASSLPLATDPDPDRKRRREEIGSGSVADDTPPPKRSAAAAAGDVVLRVVVPPNRIGGVIGKGGARIQQIRAETGAGIKIVDAANRNEERVIIISSGYHDNEISSAESALYSIAKVILKESEDSIGTLNTVAAAAHTVAHTIRLLIAGCQAGCLIGISGQNIVHIRNASGATVNILAQNQLPICASVYESDRVVQVSGNVPEVLKALEIIGHKLRENPPKNPFPVRPRHNYSSTIPYPSSHLPPSSGELFHQADHVTSEMMIAEKLVGGLIGRNGYNISKIRIESGAAIKVSGTKGEGDQRLINFEGSTHQVISARMMVENYILTQLLPQYPS</sequence>